<dbReference type="InterPro" id="IPR036397">
    <property type="entry name" value="RNaseH_sf"/>
</dbReference>
<accession>A0AA40FKT3</accession>
<dbReference type="Gene3D" id="3.30.420.10">
    <property type="entry name" value="Ribonuclease H-like superfamily/Ribonuclease H"/>
    <property type="match status" value="1"/>
</dbReference>
<gene>
    <name evidence="1" type="ORF">K0M31_010904</name>
</gene>
<evidence type="ECO:0008006" key="3">
    <source>
        <dbReference type="Google" id="ProtNLM"/>
    </source>
</evidence>
<protein>
    <recommendedName>
        <fullName evidence="3">Transposase</fullName>
    </recommendedName>
</protein>
<comment type="caution">
    <text evidence="1">The sequence shown here is derived from an EMBL/GenBank/DDBJ whole genome shotgun (WGS) entry which is preliminary data.</text>
</comment>
<evidence type="ECO:0000313" key="1">
    <source>
        <dbReference type="EMBL" id="KAK1120698.1"/>
    </source>
</evidence>
<evidence type="ECO:0000313" key="2">
    <source>
        <dbReference type="Proteomes" id="UP001177670"/>
    </source>
</evidence>
<dbReference type="AlphaFoldDB" id="A0AA40FKT3"/>
<dbReference type="GO" id="GO:0003676">
    <property type="term" value="F:nucleic acid binding"/>
    <property type="evidence" value="ECO:0007669"/>
    <property type="project" value="InterPro"/>
</dbReference>
<name>A0AA40FKT3_9HYME</name>
<dbReference type="EMBL" id="JAHYIQ010000029">
    <property type="protein sequence ID" value="KAK1120698.1"/>
    <property type="molecule type" value="Genomic_DNA"/>
</dbReference>
<proteinExistence type="predicted"/>
<organism evidence="1 2">
    <name type="scientific">Melipona bicolor</name>
    <dbReference type="NCBI Taxonomy" id="60889"/>
    <lineage>
        <taxon>Eukaryota</taxon>
        <taxon>Metazoa</taxon>
        <taxon>Ecdysozoa</taxon>
        <taxon>Arthropoda</taxon>
        <taxon>Hexapoda</taxon>
        <taxon>Insecta</taxon>
        <taxon>Pterygota</taxon>
        <taxon>Neoptera</taxon>
        <taxon>Endopterygota</taxon>
        <taxon>Hymenoptera</taxon>
        <taxon>Apocrita</taxon>
        <taxon>Aculeata</taxon>
        <taxon>Apoidea</taxon>
        <taxon>Anthophila</taxon>
        <taxon>Apidae</taxon>
        <taxon>Melipona</taxon>
    </lineage>
</organism>
<reference evidence="1" key="1">
    <citation type="submission" date="2021-10" db="EMBL/GenBank/DDBJ databases">
        <title>Melipona bicolor Genome sequencing and assembly.</title>
        <authorList>
            <person name="Araujo N.S."/>
            <person name="Arias M.C."/>
        </authorList>
    </citation>
    <scope>NUCLEOTIDE SEQUENCE</scope>
    <source>
        <strain evidence="1">USP_2M_L1-L4_2017</strain>
        <tissue evidence="1">Whole body</tissue>
    </source>
</reference>
<sequence length="281" mass="34033">MATLREAFLVFMLREYAYEKNVFFVAEKVKSTFNCEITPASVRGWYRYFELNSRTVRSSNESRIFTVEPIPLLEWLNPNQLLITMCKELISFRKDIKFHCKIEKTLYDEIWISYTDNSYKFERRYEVDSTSTENKLLFQVWWETTTKASFMLPTIEDITIYDFCFTIRNVRLRSYLFQKSIRMKHIFLIDSRNPLLPPITEDLNADYNILALPPNLSDLAPMNHPFDKLYYHFHEFLRENRYSHVHIIAQAFHRFCRENLDFFQSVFDDFYTCCKLYVQMH</sequence>
<dbReference type="Proteomes" id="UP001177670">
    <property type="component" value="Unassembled WGS sequence"/>
</dbReference>
<keyword evidence="2" id="KW-1185">Reference proteome</keyword>